<accession>A0A422P028</accession>
<dbReference type="Pfam" id="PF01704">
    <property type="entry name" value="UDPGP"/>
    <property type="match status" value="1"/>
</dbReference>
<evidence type="ECO:0000313" key="8">
    <source>
        <dbReference type="Proteomes" id="UP000283634"/>
    </source>
</evidence>
<dbReference type="RefSeq" id="XP_029241973.1">
    <property type="nucleotide sequence ID" value="XM_029378123.1"/>
</dbReference>
<dbReference type="InterPro" id="IPR029044">
    <property type="entry name" value="Nucleotide-diphossugar_trans"/>
</dbReference>
<protein>
    <recommendedName>
        <fullName evidence="3">UDP-N-acetylglucosamine diphosphorylase</fullName>
        <ecNumber evidence="3">2.7.7.23</ecNumber>
    </recommendedName>
</protein>
<evidence type="ECO:0000256" key="1">
    <source>
        <dbReference type="ARBA" id="ARBA00005208"/>
    </source>
</evidence>
<organism evidence="7 8">
    <name type="scientific">Trypanosoma rangeli</name>
    <dbReference type="NCBI Taxonomy" id="5698"/>
    <lineage>
        <taxon>Eukaryota</taxon>
        <taxon>Discoba</taxon>
        <taxon>Euglenozoa</taxon>
        <taxon>Kinetoplastea</taxon>
        <taxon>Metakinetoplastina</taxon>
        <taxon>Trypanosomatida</taxon>
        <taxon>Trypanosomatidae</taxon>
        <taxon>Trypanosoma</taxon>
        <taxon>Herpetosoma</taxon>
    </lineage>
</organism>
<evidence type="ECO:0000256" key="4">
    <source>
        <dbReference type="ARBA" id="ARBA00022679"/>
    </source>
</evidence>
<dbReference type="PANTHER" id="PTHR11952:SF2">
    <property type="entry name" value="LD24639P"/>
    <property type="match status" value="1"/>
</dbReference>
<comment type="caution">
    <text evidence="7">The sequence shown here is derived from an EMBL/GenBank/DDBJ whole genome shotgun (WGS) entry which is preliminary data.</text>
</comment>
<dbReference type="Gene3D" id="3.90.550.10">
    <property type="entry name" value="Spore Coat Polysaccharide Biosynthesis Protein SpsA, Chain A"/>
    <property type="match status" value="1"/>
</dbReference>
<dbReference type="VEuPathDB" id="TriTrypDB:TRSC58_01061"/>
<dbReference type="OMA" id="YFQVDNP"/>
<dbReference type="Proteomes" id="UP000283634">
    <property type="component" value="Unassembled WGS sequence"/>
</dbReference>
<comment type="similarity">
    <text evidence="2">Belongs to the UDPGP type 1 family.</text>
</comment>
<name>A0A422P028_TRYRA</name>
<keyword evidence="4 7" id="KW-0808">Transferase</keyword>
<dbReference type="SUPFAM" id="SSF53448">
    <property type="entry name" value="Nucleotide-diphospho-sugar transferases"/>
    <property type="match status" value="1"/>
</dbReference>
<dbReference type="InterPro" id="IPR039741">
    <property type="entry name" value="UDP-sugar_pyrophosphorylase"/>
</dbReference>
<comment type="pathway">
    <text evidence="1">Nucleotide-sugar biosynthesis; UDP-N-acetyl-alpha-D-glucosamine biosynthesis; UDP-N-acetyl-alpha-D-glucosamine from N-acetyl-alpha-D-glucosamine 1-phosphate: step 1/1.</text>
</comment>
<evidence type="ECO:0000256" key="2">
    <source>
        <dbReference type="ARBA" id="ARBA00010401"/>
    </source>
</evidence>
<evidence type="ECO:0000256" key="3">
    <source>
        <dbReference type="ARBA" id="ARBA00012457"/>
    </source>
</evidence>
<gene>
    <name evidence="7" type="ORF">TraAM80_01069</name>
</gene>
<keyword evidence="8" id="KW-1185">Reference proteome</keyword>
<proteinExistence type="inferred from homology"/>
<evidence type="ECO:0000256" key="6">
    <source>
        <dbReference type="ARBA" id="ARBA00048493"/>
    </source>
</evidence>
<dbReference type="InterPro" id="IPR002618">
    <property type="entry name" value="UDPGP_fam"/>
</dbReference>
<evidence type="ECO:0000256" key="5">
    <source>
        <dbReference type="ARBA" id="ARBA00022695"/>
    </source>
</evidence>
<comment type="catalytic activity">
    <reaction evidence="6">
        <text>N-acetyl-alpha-D-glucosamine 1-phosphate + UTP + H(+) = UDP-N-acetyl-alpha-D-glucosamine + diphosphate</text>
        <dbReference type="Rhea" id="RHEA:13509"/>
        <dbReference type="ChEBI" id="CHEBI:15378"/>
        <dbReference type="ChEBI" id="CHEBI:33019"/>
        <dbReference type="ChEBI" id="CHEBI:46398"/>
        <dbReference type="ChEBI" id="CHEBI:57705"/>
        <dbReference type="ChEBI" id="CHEBI:57776"/>
        <dbReference type="EC" id="2.7.7.23"/>
    </reaction>
</comment>
<dbReference type="CDD" id="cd04193">
    <property type="entry name" value="UDPGlcNAc_PPase"/>
    <property type="match status" value="1"/>
</dbReference>
<dbReference type="EMBL" id="MKGL01000022">
    <property type="protein sequence ID" value="RNF11102.1"/>
    <property type="molecule type" value="Genomic_DNA"/>
</dbReference>
<dbReference type="PANTHER" id="PTHR11952">
    <property type="entry name" value="UDP- GLUCOSE PYROPHOSPHORYLASE"/>
    <property type="match status" value="1"/>
</dbReference>
<dbReference type="AlphaFoldDB" id="A0A422P028"/>
<dbReference type="GO" id="GO:0003977">
    <property type="term" value="F:UDP-N-acetylglucosamine diphosphorylase activity"/>
    <property type="evidence" value="ECO:0007669"/>
    <property type="project" value="UniProtKB-EC"/>
</dbReference>
<dbReference type="EC" id="2.7.7.23" evidence="3"/>
<sequence>MSDVVECIQRLKGTDQDHILEIIEHGNEKDRSVLVKQLAVDLHGVDFHHLNDVLRQSREHGMDHNITAETEPPSDNFLFDAVEARQTGNKGVEELEQLGYEAIHAGRVAFCILAGGSGTRLGANVPKGLLTCEGLLEGKSLFQINCEKILRREELATFRCGGVPSAKVQLLVMTSIQNDEQTQLFFQEANYFGLAKEQVHFFMQASLPCYDEHTGKILMESSNRICTSPSGNAGLYTALTDPPRGAEESVMQRLVRIGVTHVQIGNVDNLITRVADPLFLGYAIKEEAHVVVKASPKARPDEAVGVFARVRGEWGVVEYTEIGERATEVDPATGKLKFNSANISSYICTVRFLQLAADRMKTFTRYHLAHKKIPTVNGLTMGIKLEGFIFDLFCLAKECVDPSVRNSDGFCIMQVNRSEEFAPIKNAKGASSDTVSEATRLLLALHTRWLSTALSSVSSGGGSDAQDAAAALAVLQRKKEAVEISPRVSSEGEGLKPYLPRVIHQLLHVSCNRVVIRRPDEVPLRPSSM</sequence>
<dbReference type="OrthoDB" id="532420at2759"/>
<reference evidence="7 8" key="1">
    <citation type="journal article" date="2018" name="BMC Genomics">
        <title>Genomic comparison of Trypanosoma conorhini and Trypanosoma rangeli to Trypanosoma cruzi strains of high and low virulence.</title>
        <authorList>
            <person name="Bradwell K.R."/>
            <person name="Koparde V.N."/>
            <person name="Matveyev A.V."/>
            <person name="Serrano M.G."/>
            <person name="Alves J.M."/>
            <person name="Parikh H."/>
            <person name="Huang B."/>
            <person name="Lee V."/>
            <person name="Espinosa-Alvarez O."/>
            <person name="Ortiz P.A."/>
            <person name="Costa-Martins A.G."/>
            <person name="Teixeira M.M."/>
            <person name="Buck G.A."/>
        </authorList>
    </citation>
    <scope>NUCLEOTIDE SEQUENCE [LARGE SCALE GENOMIC DNA]</scope>
    <source>
        <strain evidence="7 8">AM80</strain>
    </source>
</reference>
<keyword evidence="5 7" id="KW-0548">Nucleotidyltransferase</keyword>
<dbReference type="GeneID" id="40325002"/>
<evidence type="ECO:0000313" key="7">
    <source>
        <dbReference type="EMBL" id="RNF11102.1"/>
    </source>
</evidence>
<dbReference type="GO" id="GO:0006048">
    <property type="term" value="P:UDP-N-acetylglucosamine biosynthetic process"/>
    <property type="evidence" value="ECO:0007669"/>
    <property type="project" value="TreeGrafter"/>
</dbReference>